<dbReference type="InterPro" id="IPR002347">
    <property type="entry name" value="SDR_fam"/>
</dbReference>
<dbReference type="SUPFAM" id="SSF51735">
    <property type="entry name" value="NAD(P)-binding Rossmann-fold domains"/>
    <property type="match status" value="2"/>
</dbReference>
<sequence>MLIDLTGKTALVTGSTQGIGAAIATGLARAGARVAVNGRTRESVDAALDRLRGESPEGSFLAAPGDIADDGGARQVLGALPEAREHRPQSLLQRLIEPEEIAHMVVYLSSSFASATTGGALRVDGGYVDSILP</sequence>
<comment type="caution">
    <text evidence="2">The sequence shown here is derived from an EMBL/GenBank/DDBJ whole genome shotgun (WGS) entry which is preliminary data.</text>
</comment>
<gene>
    <name evidence="2" type="ORF">GCM10010346_19390</name>
</gene>
<dbReference type="Pfam" id="PF13561">
    <property type="entry name" value="adh_short_C2"/>
    <property type="match status" value="1"/>
</dbReference>
<dbReference type="RefSeq" id="WP_138893807.1">
    <property type="nucleotide sequence ID" value="NZ_BMVO01000004.1"/>
</dbReference>
<dbReference type="InterPro" id="IPR036291">
    <property type="entry name" value="NAD(P)-bd_dom_sf"/>
</dbReference>
<dbReference type="PANTHER" id="PTHR43943">
    <property type="entry name" value="DEHYDROGENASE/REDUCTASE (SDR FAMILY) MEMBER 4"/>
    <property type="match status" value="1"/>
</dbReference>
<evidence type="ECO:0000313" key="2">
    <source>
        <dbReference type="EMBL" id="GHA96741.1"/>
    </source>
</evidence>
<accession>A0ABQ3DPX7</accession>
<dbReference type="EMBL" id="BMVO01000004">
    <property type="protein sequence ID" value="GHA96741.1"/>
    <property type="molecule type" value="Genomic_DNA"/>
</dbReference>
<comment type="similarity">
    <text evidence="1">Belongs to the short-chain dehydrogenases/reductases (SDR) family.</text>
</comment>
<evidence type="ECO:0000313" key="3">
    <source>
        <dbReference type="Proteomes" id="UP000599437"/>
    </source>
</evidence>
<dbReference type="Gene3D" id="3.40.50.720">
    <property type="entry name" value="NAD(P)-binding Rossmann-like Domain"/>
    <property type="match status" value="2"/>
</dbReference>
<evidence type="ECO:0008006" key="4">
    <source>
        <dbReference type="Google" id="ProtNLM"/>
    </source>
</evidence>
<reference evidence="3" key="1">
    <citation type="journal article" date="2019" name="Int. J. Syst. Evol. Microbiol.">
        <title>The Global Catalogue of Microorganisms (GCM) 10K type strain sequencing project: providing services to taxonomists for standard genome sequencing and annotation.</title>
        <authorList>
            <consortium name="The Broad Institute Genomics Platform"/>
            <consortium name="The Broad Institute Genome Sequencing Center for Infectious Disease"/>
            <person name="Wu L."/>
            <person name="Ma J."/>
        </authorList>
    </citation>
    <scope>NUCLEOTIDE SEQUENCE [LARGE SCALE GENOMIC DNA]</scope>
    <source>
        <strain evidence="3">JCM 4737</strain>
    </source>
</reference>
<evidence type="ECO:0000256" key="1">
    <source>
        <dbReference type="ARBA" id="ARBA00006484"/>
    </source>
</evidence>
<organism evidence="2 3">
    <name type="scientific">Streptomyces chryseus</name>
    <dbReference type="NCBI Taxonomy" id="68186"/>
    <lineage>
        <taxon>Bacteria</taxon>
        <taxon>Bacillati</taxon>
        <taxon>Actinomycetota</taxon>
        <taxon>Actinomycetes</taxon>
        <taxon>Kitasatosporales</taxon>
        <taxon>Streptomycetaceae</taxon>
        <taxon>Streptomyces</taxon>
    </lineage>
</organism>
<dbReference type="Pfam" id="PF00106">
    <property type="entry name" value="adh_short"/>
    <property type="match status" value="1"/>
</dbReference>
<keyword evidence="3" id="KW-1185">Reference proteome</keyword>
<protein>
    <recommendedName>
        <fullName evidence="4">SDR family oxidoreductase</fullName>
    </recommendedName>
</protein>
<dbReference type="Proteomes" id="UP000599437">
    <property type="component" value="Unassembled WGS sequence"/>
</dbReference>
<dbReference type="PANTHER" id="PTHR43943:SF2">
    <property type="entry name" value="DEHYDROGENASE_REDUCTASE 4"/>
    <property type="match status" value="1"/>
</dbReference>
<proteinExistence type="inferred from homology"/>
<name>A0ABQ3DPX7_9ACTN</name>